<keyword evidence="3" id="KW-0808">Transferase</keyword>
<keyword evidence="4 7" id="KW-0133">Cell shape</keyword>
<evidence type="ECO:0000256" key="9">
    <source>
        <dbReference type="SAM" id="SignalP"/>
    </source>
</evidence>
<feature type="compositionally biased region" description="Low complexity" evidence="8">
    <location>
        <begin position="106"/>
        <end position="129"/>
    </location>
</feature>
<keyword evidence="6 7" id="KW-0961">Cell wall biogenesis/degradation</keyword>
<feature type="region of interest" description="Disordered" evidence="8">
    <location>
        <begin position="94"/>
        <end position="133"/>
    </location>
</feature>
<comment type="pathway">
    <text evidence="1 7">Cell wall biogenesis; peptidoglycan biosynthesis.</text>
</comment>
<feature type="region of interest" description="Disordered" evidence="8">
    <location>
        <begin position="152"/>
        <end position="206"/>
    </location>
</feature>
<evidence type="ECO:0000256" key="1">
    <source>
        <dbReference type="ARBA" id="ARBA00004752"/>
    </source>
</evidence>
<dbReference type="Proteomes" id="UP001378188">
    <property type="component" value="Unassembled WGS sequence"/>
</dbReference>
<keyword evidence="5 7" id="KW-0573">Peptidoglycan synthesis</keyword>
<dbReference type="PANTHER" id="PTHR41533">
    <property type="entry name" value="L,D-TRANSPEPTIDASE HI_1667-RELATED"/>
    <property type="match status" value="1"/>
</dbReference>
<comment type="similarity">
    <text evidence="2">Belongs to the YkuD family.</text>
</comment>
<dbReference type="AlphaFoldDB" id="A0AAW9RZV5"/>
<evidence type="ECO:0000313" key="12">
    <source>
        <dbReference type="Proteomes" id="UP001378188"/>
    </source>
</evidence>
<evidence type="ECO:0000256" key="5">
    <source>
        <dbReference type="ARBA" id="ARBA00022984"/>
    </source>
</evidence>
<evidence type="ECO:0000259" key="10">
    <source>
        <dbReference type="PROSITE" id="PS52029"/>
    </source>
</evidence>
<dbReference type="Pfam" id="PF01471">
    <property type="entry name" value="PG_binding_1"/>
    <property type="match status" value="1"/>
</dbReference>
<protein>
    <submittedName>
        <fullName evidence="11">L,D-transpeptidase family protein</fullName>
    </submittedName>
</protein>
<dbReference type="GO" id="GO:0071555">
    <property type="term" value="P:cell wall organization"/>
    <property type="evidence" value="ECO:0007669"/>
    <property type="project" value="UniProtKB-UniRule"/>
</dbReference>
<feature type="region of interest" description="Disordered" evidence="8">
    <location>
        <begin position="39"/>
        <end position="68"/>
    </location>
</feature>
<organism evidence="11 12">
    <name type="scientific">Microbaculum marinum</name>
    <dbReference type="NCBI Taxonomy" id="1764581"/>
    <lineage>
        <taxon>Bacteria</taxon>
        <taxon>Pseudomonadati</taxon>
        <taxon>Pseudomonadota</taxon>
        <taxon>Alphaproteobacteria</taxon>
        <taxon>Hyphomicrobiales</taxon>
        <taxon>Tepidamorphaceae</taxon>
        <taxon>Microbaculum</taxon>
    </lineage>
</organism>
<dbReference type="InterPro" id="IPR036366">
    <property type="entry name" value="PGBDSf"/>
</dbReference>
<evidence type="ECO:0000256" key="8">
    <source>
        <dbReference type="SAM" id="MobiDB-lite"/>
    </source>
</evidence>
<feature type="active site" description="Nucleophile" evidence="7">
    <location>
        <position position="737"/>
    </location>
</feature>
<feature type="domain" description="L,D-TPase catalytic" evidence="10">
    <location>
        <begin position="583"/>
        <end position="765"/>
    </location>
</feature>
<comment type="caution">
    <text evidence="11">The sequence shown here is derived from an EMBL/GenBank/DDBJ whole genome shotgun (WGS) entry which is preliminary data.</text>
</comment>
<dbReference type="GO" id="GO:0004180">
    <property type="term" value="F:carboxypeptidase activity"/>
    <property type="evidence" value="ECO:0007669"/>
    <property type="project" value="UniProtKB-ARBA"/>
</dbReference>
<dbReference type="InterPro" id="IPR005490">
    <property type="entry name" value="LD_TPept_cat_dom"/>
</dbReference>
<dbReference type="Pfam" id="PF03734">
    <property type="entry name" value="YkuD"/>
    <property type="match status" value="1"/>
</dbReference>
<dbReference type="InterPro" id="IPR052905">
    <property type="entry name" value="LD-transpeptidase_YkuD-like"/>
</dbReference>
<proteinExistence type="inferred from homology"/>
<feature type="chain" id="PRO_5043364939" evidence="9">
    <location>
        <begin position="28"/>
        <end position="818"/>
    </location>
</feature>
<evidence type="ECO:0000256" key="4">
    <source>
        <dbReference type="ARBA" id="ARBA00022960"/>
    </source>
</evidence>
<evidence type="ECO:0000256" key="7">
    <source>
        <dbReference type="PROSITE-ProRule" id="PRU01373"/>
    </source>
</evidence>
<gene>
    <name evidence="11" type="ORF">V3328_20165</name>
</gene>
<dbReference type="InterPro" id="IPR002477">
    <property type="entry name" value="Peptidoglycan-bd-like"/>
</dbReference>
<dbReference type="GO" id="GO:0008360">
    <property type="term" value="P:regulation of cell shape"/>
    <property type="evidence" value="ECO:0007669"/>
    <property type="project" value="UniProtKB-UniRule"/>
</dbReference>
<reference evidence="11 12" key="1">
    <citation type="submission" date="2024-02" db="EMBL/GenBank/DDBJ databases">
        <title>Genome analysis and characterization of Microbaculum marinisediminis sp. nov., isolated from marine sediment.</title>
        <authorList>
            <person name="Du Z.-J."/>
            <person name="Ye Y.-Q."/>
            <person name="Zhang Z.-R."/>
            <person name="Yuan S.-M."/>
            <person name="Zhang X.-Y."/>
        </authorList>
    </citation>
    <scope>NUCLEOTIDE SEQUENCE [LARGE SCALE GENOMIC DNA]</scope>
    <source>
        <strain evidence="11 12">SDUM1044001</strain>
    </source>
</reference>
<dbReference type="PROSITE" id="PS52029">
    <property type="entry name" value="LD_TPASE"/>
    <property type="match status" value="1"/>
</dbReference>
<sequence>MIRSLRITLASTTGLVAFGLSASAGLAMPVTVQGGMPTYVGSPSSDGAAPVESMPAPPRRPAVQGAPAGTGGIIVVQSPAPRAAAATVTRDTVVTMPLPAPETSGPETSGPETAATETEAPGAETAVAEDLSSAPGTTALTEIVEDALAAPEQETQAGTASAPADEAAQAAQAEPEDVSPEASDAAAGDTRSETDVAEEAPPAPDAEELAETIEDVVEEAPPPPAMSTEVAEPDLPAEPELSNPSSETAEAAPVAEPDAPVAEPREPASTGMADNTDSPPAAEAPVATVEEAIEEPAAETAVETAEVSPSPADEDIAAALEEAISDGAAIGKSNSAALTKFYAGRQFSPLWVSGGRLDGQARAVVHRLRSAEAYGLDPARYPTPELDIGLDGQSTAVDLAAAEIGLTVAAVRFAQDAQTGTFDPAALGDLMTARPVRPETADVLKGLAGASDRVAYLEGFNPPQPQFKALQDLLARLRERTPEDVPPQIGDGPSLKPGMTDERIPLLRARLELPPVEGIDAHLYDDATVEAVEAFQEKASLEVDGVIGPQTRAALNGGAEITIADVLVNMERWRWVPREMGDLHVWVNIPEYWLRVMSGGAPMFETRVIVGKPENQTPVFSDEIEYVDVNPFWNVPRSIAVKEMLPHIRQDPGFLERQGLQVLYTTGGQEYLVNPYSVDWSRFNEDNLPFRFRQPPGNANALGRVKFMFPNKHAVYLHDTPSRNLFAKSVRAFSHGCVRVDNPVGFADALLSREDHLNGQRIKNLIGGGANGELPMKRHVPVHLTYFTVWVDSAGQTQKRPDIYDYDTRMKSAMGLGS</sequence>
<evidence type="ECO:0000256" key="6">
    <source>
        <dbReference type="ARBA" id="ARBA00023316"/>
    </source>
</evidence>
<keyword evidence="9" id="KW-0732">Signal</keyword>
<keyword evidence="12" id="KW-1185">Reference proteome</keyword>
<dbReference type="InterPro" id="IPR038063">
    <property type="entry name" value="Transpep_catalytic_dom"/>
</dbReference>
<dbReference type="GO" id="GO:0009252">
    <property type="term" value="P:peptidoglycan biosynthetic process"/>
    <property type="evidence" value="ECO:0007669"/>
    <property type="project" value="UniProtKB-KW"/>
</dbReference>
<feature type="region of interest" description="Disordered" evidence="8">
    <location>
        <begin position="219"/>
        <end position="285"/>
    </location>
</feature>
<dbReference type="InterPro" id="IPR036365">
    <property type="entry name" value="PGBD-like_sf"/>
</dbReference>
<dbReference type="SUPFAM" id="SSF141523">
    <property type="entry name" value="L,D-transpeptidase catalytic domain-like"/>
    <property type="match status" value="1"/>
</dbReference>
<name>A0AAW9RZV5_9HYPH</name>
<evidence type="ECO:0000313" key="11">
    <source>
        <dbReference type="EMBL" id="MEJ8573815.1"/>
    </source>
</evidence>
<dbReference type="PANTHER" id="PTHR41533:SF2">
    <property type="entry name" value="BLR7131 PROTEIN"/>
    <property type="match status" value="1"/>
</dbReference>
<dbReference type="CDD" id="cd16913">
    <property type="entry name" value="YkuD_like"/>
    <property type="match status" value="1"/>
</dbReference>
<accession>A0AAW9RZV5</accession>
<dbReference type="Gene3D" id="2.40.440.10">
    <property type="entry name" value="L,D-transpeptidase catalytic domain-like"/>
    <property type="match status" value="1"/>
</dbReference>
<dbReference type="EMBL" id="JAZHOF010000009">
    <property type="protein sequence ID" value="MEJ8573815.1"/>
    <property type="molecule type" value="Genomic_DNA"/>
</dbReference>
<evidence type="ECO:0000256" key="2">
    <source>
        <dbReference type="ARBA" id="ARBA00005992"/>
    </source>
</evidence>
<feature type="compositionally biased region" description="Low complexity" evidence="8">
    <location>
        <begin position="247"/>
        <end position="262"/>
    </location>
</feature>
<dbReference type="Gene3D" id="1.10.101.10">
    <property type="entry name" value="PGBD-like superfamily/PGBD"/>
    <property type="match status" value="1"/>
</dbReference>
<dbReference type="RefSeq" id="WP_340331520.1">
    <property type="nucleotide sequence ID" value="NZ_JAZHOF010000009.1"/>
</dbReference>
<feature type="active site" description="Proton donor/acceptor" evidence="7">
    <location>
        <position position="718"/>
    </location>
</feature>
<dbReference type="InterPro" id="IPR045380">
    <property type="entry name" value="LD_TPept_scaffold_dom"/>
</dbReference>
<dbReference type="GO" id="GO:0016740">
    <property type="term" value="F:transferase activity"/>
    <property type="evidence" value="ECO:0007669"/>
    <property type="project" value="UniProtKB-KW"/>
</dbReference>
<dbReference type="SUPFAM" id="SSF47090">
    <property type="entry name" value="PGBD-like"/>
    <property type="match status" value="1"/>
</dbReference>
<evidence type="ECO:0000256" key="3">
    <source>
        <dbReference type="ARBA" id="ARBA00022679"/>
    </source>
</evidence>
<feature type="compositionally biased region" description="Low complexity" evidence="8">
    <location>
        <begin position="162"/>
        <end position="173"/>
    </location>
</feature>
<feature type="signal peptide" evidence="9">
    <location>
        <begin position="1"/>
        <end position="27"/>
    </location>
</feature>
<dbReference type="Pfam" id="PF20142">
    <property type="entry name" value="Scaffold"/>
    <property type="match status" value="1"/>
</dbReference>